<dbReference type="Gene3D" id="3.40.50.620">
    <property type="entry name" value="HUPs"/>
    <property type="match status" value="1"/>
</dbReference>
<feature type="domain" description="Glutamine amidotransferase type-2" evidence="11">
    <location>
        <begin position="2"/>
        <end position="215"/>
    </location>
</feature>
<evidence type="ECO:0000313" key="12">
    <source>
        <dbReference type="EMBL" id="TLE16376.1"/>
    </source>
</evidence>
<evidence type="ECO:0000256" key="5">
    <source>
        <dbReference type="ARBA" id="ARBA00022840"/>
    </source>
</evidence>
<dbReference type="SUPFAM" id="SSF56235">
    <property type="entry name" value="N-terminal nucleophile aminohydrolases (Ntn hydrolases)"/>
    <property type="match status" value="1"/>
</dbReference>
<dbReference type="Gene3D" id="3.60.20.10">
    <property type="entry name" value="Glutamine Phosphoribosylpyrophosphate, subunit 1, domain 1"/>
    <property type="match status" value="1"/>
</dbReference>
<keyword evidence="5 9" id="KW-0067">ATP-binding</keyword>
<evidence type="ECO:0000256" key="4">
    <source>
        <dbReference type="ARBA" id="ARBA00022741"/>
    </source>
</evidence>
<evidence type="ECO:0000256" key="10">
    <source>
        <dbReference type="PIRSR" id="PIRSR001589-3"/>
    </source>
</evidence>
<dbReference type="EC" id="6.3.5.4" evidence="3"/>
<feature type="binding site" evidence="9">
    <location>
        <position position="288"/>
    </location>
    <ligand>
        <name>ATP</name>
        <dbReference type="ChEBI" id="CHEBI:30616"/>
    </ligand>
</feature>
<dbReference type="PIRSF" id="PIRSF001589">
    <property type="entry name" value="Asn_synthetase_glu-h"/>
    <property type="match status" value="1"/>
</dbReference>
<keyword evidence="8" id="KW-0028">Amino-acid biosynthesis</keyword>
<keyword evidence="8" id="KW-0061">Asparagine biosynthesis</keyword>
<evidence type="ECO:0000256" key="1">
    <source>
        <dbReference type="ARBA" id="ARBA00005187"/>
    </source>
</evidence>
<dbReference type="GO" id="GO:0005829">
    <property type="term" value="C:cytosol"/>
    <property type="evidence" value="ECO:0007669"/>
    <property type="project" value="TreeGrafter"/>
</dbReference>
<dbReference type="InterPro" id="IPR033738">
    <property type="entry name" value="AsnB_N"/>
</dbReference>
<dbReference type="GO" id="GO:0004066">
    <property type="term" value="F:asparagine synthase (glutamine-hydrolyzing) activity"/>
    <property type="evidence" value="ECO:0007669"/>
    <property type="project" value="UniProtKB-EC"/>
</dbReference>
<comment type="pathway">
    <text evidence="1">Amino-acid biosynthesis; L-asparagine biosynthesis; L-asparagine from L-aspartate (L-Gln route): step 1/1.</text>
</comment>
<dbReference type="RefSeq" id="WP_034553695.1">
    <property type="nucleotide sequence ID" value="NZ_JRPC02000007.1"/>
</dbReference>
<reference evidence="12 13" key="1">
    <citation type="journal article" date="2014" name="Genome Announc.">
        <title>Draft genome sequences of eight enterohepatic helicobacter species isolated from both laboratory and wild rodents.</title>
        <authorList>
            <person name="Sheh A."/>
            <person name="Shen Z."/>
            <person name="Fox J.G."/>
        </authorList>
    </citation>
    <scope>NUCLEOTIDE SEQUENCE [LARGE SCALE GENOMIC DNA]</scope>
    <source>
        <strain evidence="12 13">MIT-03-7007</strain>
    </source>
</reference>
<dbReference type="InterPro" id="IPR006426">
    <property type="entry name" value="Asn_synth_AEB"/>
</dbReference>
<feature type="binding site" evidence="9">
    <location>
        <position position="102"/>
    </location>
    <ligand>
        <name>L-glutamine</name>
        <dbReference type="ChEBI" id="CHEBI:58359"/>
    </ligand>
</feature>
<comment type="similarity">
    <text evidence="2">Belongs to the asparagine synthetase family.</text>
</comment>
<dbReference type="InterPro" id="IPR051786">
    <property type="entry name" value="ASN_synthetase/amidase"/>
</dbReference>
<name>A0A4U8UFS5_9HELI</name>
<dbReference type="PANTHER" id="PTHR43284">
    <property type="entry name" value="ASPARAGINE SYNTHETASE (GLUTAMINE-HYDROLYZING)"/>
    <property type="match status" value="1"/>
</dbReference>
<dbReference type="Pfam" id="PF13537">
    <property type="entry name" value="GATase_7"/>
    <property type="match status" value="1"/>
</dbReference>
<evidence type="ECO:0000259" key="11">
    <source>
        <dbReference type="PROSITE" id="PS51278"/>
    </source>
</evidence>
<dbReference type="CDD" id="cd00712">
    <property type="entry name" value="AsnB"/>
    <property type="match status" value="1"/>
</dbReference>
<dbReference type="EMBL" id="JRPC02000007">
    <property type="protein sequence ID" value="TLE16376.1"/>
    <property type="molecule type" value="Genomic_DNA"/>
</dbReference>
<evidence type="ECO:0000256" key="3">
    <source>
        <dbReference type="ARBA" id="ARBA00012737"/>
    </source>
</evidence>
<proteinExistence type="inferred from homology"/>
<keyword evidence="6 8" id="KW-0315">Glutamine amidotransferase</keyword>
<evidence type="ECO:0000313" key="13">
    <source>
        <dbReference type="Proteomes" id="UP000029920"/>
    </source>
</evidence>
<organism evidence="12 13">
    <name type="scientific">Helicobacter apodemus</name>
    <dbReference type="NCBI Taxonomy" id="135569"/>
    <lineage>
        <taxon>Bacteria</taxon>
        <taxon>Pseudomonadati</taxon>
        <taxon>Campylobacterota</taxon>
        <taxon>Epsilonproteobacteria</taxon>
        <taxon>Campylobacterales</taxon>
        <taxon>Helicobacteraceae</taxon>
        <taxon>Helicobacter</taxon>
    </lineage>
</organism>
<accession>A0A4U8UFS5</accession>
<feature type="site" description="Important for beta-aspartyl-AMP intermediate formation" evidence="10">
    <location>
        <position position="363"/>
    </location>
</feature>
<dbReference type="AlphaFoldDB" id="A0A4U8UFS5"/>
<comment type="caution">
    <text evidence="12">The sequence shown here is derived from an EMBL/GenBank/DDBJ whole genome shotgun (WGS) entry which is preliminary data.</text>
</comment>
<evidence type="ECO:0000256" key="6">
    <source>
        <dbReference type="ARBA" id="ARBA00022962"/>
    </source>
</evidence>
<dbReference type="InterPro" id="IPR001962">
    <property type="entry name" value="Asn_synthase"/>
</dbReference>
<dbReference type="Pfam" id="PF00733">
    <property type="entry name" value="Asn_synthase"/>
    <property type="match status" value="1"/>
</dbReference>
<evidence type="ECO:0000256" key="7">
    <source>
        <dbReference type="ARBA" id="ARBA00048741"/>
    </source>
</evidence>
<comment type="catalytic activity">
    <reaction evidence="7">
        <text>L-aspartate + L-glutamine + ATP + H2O = L-asparagine + L-glutamate + AMP + diphosphate + H(+)</text>
        <dbReference type="Rhea" id="RHEA:12228"/>
        <dbReference type="ChEBI" id="CHEBI:15377"/>
        <dbReference type="ChEBI" id="CHEBI:15378"/>
        <dbReference type="ChEBI" id="CHEBI:29985"/>
        <dbReference type="ChEBI" id="CHEBI:29991"/>
        <dbReference type="ChEBI" id="CHEBI:30616"/>
        <dbReference type="ChEBI" id="CHEBI:33019"/>
        <dbReference type="ChEBI" id="CHEBI:58048"/>
        <dbReference type="ChEBI" id="CHEBI:58359"/>
        <dbReference type="ChEBI" id="CHEBI:456215"/>
        <dbReference type="EC" id="6.3.5.4"/>
    </reaction>
</comment>
<feature type="binding site" evidence="9">
    <location>
        <position position="262"/>
    </location>
    <ligand>
        <name>ATP</name>
        <dbReference type="ChEBI" id="CHEBI:30616"/>
    </ligand>
</feature>
<keyword evidence="13" id="KW-1185">Reference proteome</keyword>
<dbReference type="PANTHER" id="PTHR43284:SF1">
    <property type="entry name" value="ASPARAGINE SYNTHETASE"/>
    <property type="match status" value="1"/>
</dbReference>
<evidence type="ECO:0000256" key="8">
    <source>
        <dbReference type="PIRSR" id="PIRSR001589-1"/>
    </source>
</evidence>
<keyword evidence="12" id="KW-0436">Ligase</keyword>
<keyword evidence="4 9" id="KW-0547">Nucleotide-binding</keyword>
<gene>
    <name evidence="12" type="primary">asnB</name>
    <name evidence="12" type="ORF">LS72_003720</name>
</gene>
<evidence type="ECO:0000256" key="9">
    <source>
        <dbReference type="PIRSR" id="PIRSR001589-2"/>
    </source>
</evidence>
<dbReference type="GO" id="GO:0005524">
    <property type="term" value="F:ATP binding"/>
    <property type="evidence" value="ECO:0007669"/>
    <property type="project" value="UniProtKB-KW"/>
</dbReference>
<dbReference type="PROSITE" id="PS51278">
    <property type="entry name" value="GATASE_TYPE_2"/>
    <property type="match status" value="1"/>
</dbReference>
<dbReference type="InterPro" id="IPR017932">
    <property type="entry name" value="GATase_2_dom"/>
</dbReference>
<dbReference type="CDD" id="cd01991">
    <property type="entry name" value="Asn_synthase_B_C"/>
    <property type="match status" value="1"/>
</dbReference>
<dbReference type="InterPro" id="IPR014729">
    <property type="entry name" value="Rossmann-like_a/b/a_fold"/>
</dbReference>
<dbReference type="SUPFAM" id="SSF52402">
    <property type="entry name" value="Adenine nucleotide alpha hydrolases-like"/>
    <property type="match status" value="1"/>
</dbReference>
<sequence length="616" mass="71939">MCRIVGGWEFKGKMGLLDSIEKMRDCMSAGGPDDFGLYTQRHCNLALAHRRLSIIDLSSLSHQPFISENRRYVLVFNGEIYNYKEIASKLVSEGVRCEAFSDTEVLLQSFEYWGVECVREFEGMFAFVIWDNLEQKLYCFRDRAGSKPLYYYFDGERFLFSSELKGILAYPYLQKSINKEALSLFLSFGYIPAPFSILECCFKLEAGSYLIVDKKANITKYHYYNPKDSYLQSHKFTWDSFISHLQKSIAFRMVSDVPVGVLLSGGVDSSLVCAVLKDLGYNFESFSVGFVESSFDESCYAKKVADILGITNHQFICHLQEVRGLIEQLPFVYDEPFGDVSALPTMLLAQKIAKTHKVALSADGGDELGIGYERYFWSMQRWQKYHYYRRFKVAWVLDLFSAEFVIDLFSKFGISIGIDKFLRIKNQLKATSFLEHYRAEIMHFKKEDLFLNHLPFKSVGEEYSCLDYYAQMSYFDWCYYLSEDILTKTDRASMNVGLEIREPLLGVEFVKFMQGIPMDYKVHNGEGKVVFKQYLEKFFPRSLIYRSKMGFGVPLETWMRKDLRHLLEGILDYAEGYLDVHFVNKLVRAFDAKKRVDFSKIWYIYVFCVWRKQWNI</sequence>
<evidence type="ECO:0000256" key="2">
    <source>
        <dbReference type="ARBA" id="ARBA00005752"/>
    </source>
</evidence>
<dbReference type="Proteomes" id="UP000029920">
    <property type="component" value="Unassembled WGS sequence"/>
</dbReference>
<dbReference type="NCBIfam" id="TIGR01536">
    <property type="entry name" value="asn_synth_AEB"/>
    <property type="match status" value="1"/>
</dbReference>
<dbReference type="InterPro" id="IPR029055">
    <property type="entry name" value="Ntn_hydrolases_N"/>
</dbReference>
<feature type="active site" description="For GATase activity" evidence="8">
    <location>
        <position position="2"/>
    </location>
</feature>
<protein>
    <recommendedName>
        <fullName evidence="3">asparagine synthase (glutamine-hydrolyzing)</fullName>
        <ecNumber evidence="3">6.3.5.4</ecNumber>
    </recommendedName>
</protein>
<dbReference type="GO" id="GO:0006529">
    <property type="term" value="P:asparagine biosynthetic process"/>
    <property type="evidence" value="ECO:0007669"/>
    <property type="project" value="UniProtKB-KW"/>
</dbReference>